<accession>A0A9Q1GD65</accession>
<reference evidence="2" key="1">
    <citation type="journal article" date="2023" name="Science">
        <title>Genome structures resolve the early diversification of teleost fishes.</title>
        <authorList>
            <person name="Parey E."/>
            <person name="Louis A."/>
            <person name="Montfort J."/>
            <person name="Bouchez O."/>
            <person name="Roques C."/>
            <person name="Iampietro C."/>
            <person name="Lluch J."/>
            <person name="Castinel A."/>
            <person name="Donnadieu C."/>
            <person name="Desvignes T."/>
            <person name="Floi Bucao C."/>
            <person name="Jouanno E."/>
            <person name="Wen M."/>
            <person name="Mejri S."/>
            <person name="Dirks R."/>
            <person name="Jansen H."/>
            <person name="Henkel C."/>
            <person name="Chen W.J."/>
            <person name="Zahm M."/>
            <person name="Cabau C."/>
            <person name="Klopp C."/>
            <person name="Thompson A.W."/>
            <person name="Robinson-Rechavi M."/>
            <person name="Braasch I."/>
            <person name="Lecointre G."/>
            <person name="Bobe J."/>
            <person name="Postlethwait J.H."/>
            <person name="Berthelot C."/>
            <person name="Roest Crollius H."/>
            <person name="Guiguen Y."/>
        </authorList>
    </citation>
    <scope>NUCLEOTIDE SEQUENCE</scope>
    <source>
        <strain evidence="2">WJC10195</strain>
    </source>
</reference>
<sequence>MVLQRLRQHGIKLKPSKCEIFRREVRYLGRIVPAEGSQMDPADTIAVRALKEKRPQTVGELRSIMGLLSYYRSYIRDLSRIAGPLYNLMKASPDTQERVSRSAKARKGKHKGVPSNQPITWTDRHQQLLEELLDHLPQTCGNRSSTDTEHVGHSANLEPAVACDKQLDNQEEVSQLDESQDGTDLLDIQQTTDEVETVAVPLEDNTPPPLSPAPSEHNGTYERQRRERRAPKVFTYNKLGNPACYSTGVPASPMYWYPSMPHGIKQAETPWTTPVQYFNHQPVFLYG</sequence>
<evidence type="ECO:0000256" key="1">
    <source>
        <dbReference type="SAM" id="MobiDB-lite"/>
    </source>
</evidence>
<dbReference type="InterPro" id="IPR043128">
    <property type="entry name" value="Rev_trsase/Diguanyl_cyclase"/>
</dbReference>
<gene>
    <name evidence="2" type="ORF">SKAU_G00020870</name>
</gene>
<dbReference type="Proteomes" id="UP001152622">
    <property type="component" value="Chromosome 1"/>
</dbReference>
<dbReference type="OrthoDB" id="8950478at2759"/>
<dbReference type="AlphaFoldDB" id="A0A9Q1GD65"/>
<dbReference type="PANTHER" id="PTHR33064">
    <property type="entry name" value="POL PROTEIN"/>
    <property type="match status" value="1"/>
</dbReference>
<organism evidence="2 3">
    <name type="scientific">Synaphobranchus kaupii</name>
    <name type="common">Kaup's arrowtooth eel</name>
    <dbReference type="NCBI Taxonomy" id="118154"/>
    <lineage>
        <taxon>Eukaryota</taxon>
        <taxon>Metazoa</taxon>
        <taxon>Chordata</taxon>
        <taxon>Craniata</taxon>
        <taxon>Vertebrata</taxon>
        <taxon>Euteleostomi</taxon>
        <taxon>Actinopterygii</taxon>
        <taxon>Neopterygii</taxon>
        <taxon>Teleostei</taxon>
        <taxon>Anguilliformes</taxon>
        <taxon>Synaphobranchidae</taxon>
        <taxon>Synaphobranchus</taxon>
    </lineage>
</organism>
<name>A0A9Q1GD65_SYNKA</name>
<protein>
    <submittedName>
        <fullName evidence="2">Uncharacterized protein</fullName>
    </submittedName>
</protein>
<evidence type="ECO:0000313" key="3">
    <source>
        <dbReference type="Proteomes" id="UP001152622"/>
    </source>
</evidence>
<keyword evidence="3" id="KW-1185">Reference proteome</keyword>
<dbReference type="PANTHER" id="PTHR33064:SF37">
    <property type="entry name" value="RIBONUCLEASE H"/>
    <property type="match status" value="1"/>
</dbReference>
<evidence type="ECO:0000313" key="2">
    <source>
        <dbReference type="EMBL" id="KAJ8381309.1"/>
    </source>
</evidence>
<feature type="region of interest" description="Disordered" evidence="1">
    <location>
        <begin position="201"/>
        <end position="230"/>
    </location>
</feature>
<dbReference type="InterPro" id="IPR043502">
    <property type="entry name" value="DNA/RNA_pol_sf"/>
</dbReference>
<dbReference type="Gene3D" id="3.30.70.270">
    <property type="match status" value="2"/>
</dbReference>
<comment type="caution">
    <text evidence="2">The sequence shown here is derived from an EMBL/GenBank/DDBJ whole genome shotgun (WGS) entry which is preliminary data.</text>
</comment>
<dbReference type="SUPFAM" id="SSF56672">
    <property type="entry name" value="DNA/RNA polymerases"/>
    <property type="match status" value="1"/>
</dbReference>
<dbReference type="InterPro" id="IPR051320">
    <property type="entry name" value="Viral_Replic_Matur_Polypro"/>
</dbReference>
<dbReference type="EMBL" id="JAINUF010000001">
    <property type="protein sequence ID" value="KAJ8381309.1"/>
    <property type="molecule type" value="Genomic_DNA"/>
</dbReference>
<proteinExistence type="predicted"/>